<evidence type="ECO:0000256" key="1">
    <source>
        <dbReference type="SAM" id="SignalP"/>
    </source>
</evidence>
<evidence type="ECO:0000313" key="3">
    <source>
        <dbReference type="Proteomes" id="UP001193734"/>
    </source>
</evidence>
<keyword evidence="1" id="KW-0732">Signal</keyword>
<dbReference type="GeneID" id="82158094"/>
<dbReference type="InterPro" id="IPR011990">
    <property type="entry name" value="TPR-like_helical_dom_sf"/>
</dbReference>
<proteinExistence type="predicted"/>
<dbReference type="Proteomes" id="UP001193734">
    <property type="component" value="Unassembled WGS sequence"/>
</dbReference>
<keyword evidence="3" id="KW-1185">Reference proteome</keyword>
<feature type="signal peptide" evidence="1">
    <location>
        <begin position="1"/>
        <end position="33"/>
    </location>
</feature>
<dbReference type="EMBL" id="JABKKE010000016">
    <property type="protein sequence ID" value="NPE14645.1"/>
    <property type="molecule type" value="Genomic_DNA"/>
</dbReference>
<comment type="caution">
    <text evidence="2">The sequence shown here is derived from an EMBL/GenBank/DDBJ whole genome shotgun (WGS) entry which is preliminary data.</text>
</comment>
<feature type="chain" id="PRO_5047072476" evidence="1">
    <location>
        <begin position="34"/>
        <end position="607"/>
    </location>
</feature>
<protein>
    <submittedName>
        <fullName evidence="2">RagB/SusD family nutrient uptake outer membrane protein</fullName>
    </submittedName>
</protein>
<gene>
    <name evidence="2" type="ORF">HPS55_09995</name>
</gene>
<dbReference type="RefSeq" id="WP_172177762.1">
    <property type="nucleotide sequence ID" value="NZ_CASGIA010000017.1"/>
</dbReference>
<sequence>MKTKNKISKAKAWTRGVLPLCLTACLTLFTSCADFFEQDSNMVVFADKDHLNDATDSIYSVIGILNKLQAVADRTVLLGEARADLVDVTAAANADLRDVAMSNIGDDNKYNRPRDYYAVINNCNYFIKNVEDSLKNNRNEYIFLREVAAVKAVRAWTYLQLALNYGSVPFYTEPLLTKEESEREYPRVDLKYICDYFIKDLLPYTEQPLPGYGTIKSLDSRFFFFPINVLLGELYLWRGNDRNDYKNAAICYYNYIVNRNGTNSTYPTGTRFIQWNTAYSNWRNIFVDLQYEWISNSESWSSGELITMIPGDSIKSEGNYSELRGIFNTTVDNDYKASLTPSKSMTDLSAAQTYCHLYANGSNVDTLYAPSTLTDYQAGDLRLWGMWRMNDNSVNSTTGDRYTSQTVFKYSTRNVHLYRRTMLWLHMAEAMNAAGYPRFAYAILSKGLNNRVIEEDIIPYYRADSTFLRQFDFPASRYVLYNTPSVLSTANTQGIHSRGSGFSQYNKDYRLPDDAAIEDSLARIAYQQKGVEKMIIDEGALEFVFEGLRWYELMRFALRNNDPAILADRVYARRGAENSGAMRGEIAVDLTNPANWYMSWKGKIGMK</sequence>
<dbReference type="SUPFAM" id="SSF48452">
    <property type="entry name" value="TPR-like"/>
    <property type="match status" value="1"/>
</dbReference>
<dbReference type="PROSITE" id="PS51257">
    <property type="entry name" value="PROKAR_LIPOPROTEIN"/>
    <property type="match status" value="1"/>
</dbReference>
<evidence type="ECO:0000313" key="2">
    <source>
        <dbReference type="EMBL" id="NPE14645.1"/>
    </source>
</evidence>
<name>A0ABX2AYB3_9BACT</name>
<dbReference type="Gene3D" id="1.25.40.390">
    <property type="match status" value="1"/>
</dbReference>
<organism evidence="2 3">
    <name type="scientific">Xylanibacter rodentium</name>
    <dbReference type="NCBI Taxonomy" id="2736289"/>
    <lineage>
        <taxon>Bacteria</taxon>
        <taxon>Pseudomonadati</taxon>
        <taxon>Bacteroidota</taxon>
        <taxon>Bacteroidia</taxon>
        <taxon>Bacteroidales</taxon>
        <taxon>Prevotellaceae</taxon>
        <taxon>Xylanibacter</taxon>
    </lineage>
</organism>
<reference evidence="2 3" key="1">
    <citation type="submission" date="2020-05" db="EMBL/GenBank/DDBJ databases">
        <title>Distinct polysaccharide utilization as determinants for interspecies competition between intestinal Prevotella spp.</title>
        <authorList>
            <person name="Galvez E.J.C."/>
            <person name="Iljazovic A."/>
            <person name="Strowig T."/>
        </authorList>
    </citation>
    <scope>NUCLEOTIDE SEQUENCE [LARGE SCALE GENOMIC DNA]</scope>
    <source>
        <strain evidence="2 3">PROD</strain>
    </source>
</reference>
<accession>A0ABX2AYB3</accession>